<evidence type="ECO:0000313" key="6">
    <source>
        <dbReference type="Proteomes" id="UP000070501"/>
    </source>
</evidence>
<evidence type="ECO:0000256" key="3">
    <source>
        <dbReference type="SAM" id="SignalP"/>
    </source>
</evidence>
<evidence type="ECO:0000313" key="5">
    <source>
        <dbReference type="EMBL" id="KXJ93661.1"/>
    </source>
</evidence>
<dbReference type="InterPro" id="IPR002227">
    <property type="entry name" value="Tyrosinase_Cu-bd"/>
</dbReference>
<protein>
    <recommendedName>
        <fullName evidence="4">Tyrosinase copper-binding domain-containing protein</fullName>
    </recommendedName>
</protein>
<feature type="chain" id="PRO_5007293629" description="Tyrosinase copper-binding domain-containing protein" evidence="3">
    <location>
        <begin position="20"/>
        <end position="405"/>
    </location>
</feature>
<proteinExistence type="predicted"/>
<sequence>MRFASGVFLATGLAAQALGAWIPESTFKSDLIAARALVHQTAAFADGSLKKVLAAQGVSSSCKPSQVRIRRDYATLSNAEKREYIRAVKCLMDAPSKIPEGVAPGAKSRYDDFVAVHINQTLTIHFTGNFLSWHRYYIHAFESALRTECRFTGTLPYWNWAKSAQDPLGSPYFDGSPLSQGGNGEWAPHDCTRPGNLAAPCISPVVEGRGGGCVTSGPYAGYQANLSTVELWFNYPNEVGPGGPWMGYQPRCMRRDILPEYTQKWAREPRLLELFNTTGTPLGHIAEWQLALQGGTQQHAVGHFTYGGDPGGDIYTSPNDPMFWLLHGQIDRVWWMWQNQDRAAVTSRLFQIGGTRTKRNDPPSDPATLEDLLDMGYATPAADGAPVGIKHHVSTVAGHYCYVYI</sequence>
<dbReference type="PRINTS" id="PR00092">
    <property type="entry name" value="TYROSINASE"/>
</dbReference>
<feature type="signal peptide" evidence="3">
    <location>
        <begin position="1"/>
        <end position="19"/>
    </location>
</feature>
<dbReference type="SUPFAM" id="SSF48056">
    <property type="entry name" value="Di-copper centre-containing domain"/>
    <property type="match status" value="1"/>
</dbReference>
<dbReference type="GO" id="GO:0016491">
    <property type="term" value="F:oxidoreductase activity"/>
    <property type="evidence" value="ECO:0007669"/>
    <property type="project" value="UniProtKB-KW"/>
</dbReference>
<evidence type="ECO:0000256" key="2">
    <source>
        <dbReference type="ARBA" id="ARBA00023002"/>
    </source>
</evidence>
<dbReference type="InterPro" id="IPR050316">
    <property type="entry name" value="Tyrosinase/Hemocyanin"/>
</dbReference>
<name>A0A136J918_9PEZI</name>
<dbReference type="PANTHER" id="PTHR11474:SF125">
    <property type="entry name" value="N-ACETYL-6-HYDROXYTRYPTOPHAN OXIDASE IVOB-RELATED"/>
    <property type="match status" value="1"/>
</dbReference>
<dbReference type="Proteomes" id="UP000070501">
    <property type="component" value="Unassembled WGS sequence"/>
</dbReference>
<dbReference type="STRING" id="196109.A0A136J918"/>
<dbReference type="PANTHER" id="PTHR11474">
    <property type="entry name" value="TYROSINASE FAMILY MEMBER"/>
    <property type="match status" value="1"/>
</dbReference>
<dbReference type="GO" id="GO:0046872">
    <property type="term" value="F:metal ion binding"/>
    <property type="evidence" value="ECO:0007669"/>
    <property type="project" value="UniProtKB-KW"/>
</dbReference>
<dbReference type="Pfam" id="PF00264">
    <property type="entry name" value="Tyrosinase"/>
    <property type="match status" value="1"/>
</dbReference>
<organism evidence="5 6">
    <name type="scientific">Microdochium bolleyi</name>
    <dbReference type="NCBI Taxonomy" id="196109"/>
    <lineage>
        <taxon>Eukaryota</taxon>
        <taxon>Fungi</taxon>
        <taxon>Dikarya</taxon>
        <taxon>Ascomycota</taxon>
        <taxon>Pezizomycotina</taxon>
        <taxon>Sordariomycetes</taxon>
        <taxon>Xylariomycetidae</taxon>
        <taxon>Xylariales</taxon>
        <taxon>Microdochiaceae</taxon>
        <taxon>Microdochium</taxon>
    </lineage>
</organism>
<dbReference type="AlphaFoldDB" id="A0A136J918"/>
<evidence type="ECO:0000256" key="1">
    <source>
        <dbReference type="ARBA" id="ARBA00022723"/>
    </source>
</evidence>
<feature type="domain" description="Tyrosinase copper-binding" evidence="4">
    <location>
        <begin position="320"/>
        <end position="331"/>
    </location>
</feature>
<dbReference type="OrthoDB" id="6132182at2759"/>
<dbReference type="InterPro" id="IPR008922">
    <property type="entry name" value="Di-copper_centre_dom_sf"/>
</dbReference>
<keyword evidence="1" id="KW-0479">Metal-binding</keyword>
<gene>
    <name evidence="5" type="ORF">Micbo1qcDRAFT_220302</name>
</gene>
<dbReference type="InParanoid" id="A0A136J918"/>
<dbReference type="Gene3D" id="1.10.1280.10">
    <property type="entry name" value="Di-copper center containing domain from catechol oxidase"/>
    <property type="match status" value="1"/>
</dbReference>
<reference evidence="6" key="1">
    <citation type="submission" date="2016-02" db="EMBL/GenBank/DDBJ databases">
        <title>Draft genome sequence of Microdochium bolleyi, a fungal endophyte of beachgrass.</title>
        <authorList>
            <consortium name="DOE Joint Genome Institute"/>
            <person name="David A.S."/>
            <person name="May G."/>
            <person name="Haridas S."/>
            <person name="Lim J."/>
            <person name="Wang M."/>
            <person name="Labutti K."/>
            <person name="Lipzen A."/>
            <person name="Barry K."/>
            <person name="Grigoriev I.V."/>
        </authorList>
    </citation>
    <scope>NUCLEOTIDE SEQUENCE [LARGE SCALE GENOMIC DNA]</scope>
    <source>
        <strain evidence="6">J235TASD1</strain>
    </source>
</reference>
<accession>A0A136J918</accession>
<dbReference type="PROSITE" id="PS00498">
    <property type="entry name" value="TYROSINASE_2"/>
    <property type="match status" value="1"/>
</dbReference>
<evidence type="ECO:0000259" key="4">
    <source>
        <dbReference type="PROSITE" id="PS00498"/>
    </source>
</evidence>
<keyword evidence="2" id="KW-0560">Oxidoreductase</keyword>
<keyword evidence="3" id="KW-0732">Signal</keyword>
<dbReference type="EMBL" id="KQ964247">
    <property type="protein sequence ID" value="KXJ93661.1"/>
    <property type="molecule type" value="Genomic_DNA"/>
</dbReference>
<keyword evidence="6" id="KW-1185">Reference proteome</keyword>